<evidence type="ECO:0000313" key="4">
    <source>
        <dbReference type="WBParaSite" id="SSLN_0001058401-mRNA-1"/>
    </source>
</evidence>
<feature type="signal peptide" evidence="1">
    <location>
        <begin position="1"/>
        <end position="17"/>
    </location>
</feature>
<organism evidence="4">
    <name type="scientific">Schistocephalus solidus</name>
    <name type="common">Tapeworm</name>
    <dbReference type="NCBI Taxonomy" id="70667"/>
    <lineage>
        <taxon>Eukaryota</taxon>
        <taxon>Metazoa</taxon>
        <taxon>Spiralia</taxon>
        <taxon>Lophotrochozoa</taxon>
        <taxon>Platyhelminthes</taxon>
        <taxon>Cestoda</taxon>
        <taxon>Eucestoda</taxon>
        <taxon>Diphyllobothriidea</taxon>
        <taxon>Diphyllobothriidae</taxon>
        <taxon>Schistocephalus</taxon>
    </lineage>
</organism>
<dbReference type="EMBL" id="UYSU01035710">
    <property type="protein sequence ID" value="VDL96571.1"/>
    <property type="molecule type" value="Genomic_DNA"/>
</dbReference>
<reference evidence="2 3" key="2">
    <citation type="submission" date="2018-11" db="EMBL/GenBank/DDBJ databases">
        <authorList>
            <consortium name="Pathogen Informatics"/>
        </authorList>
    </citation>
    <scope>NUCLEOTIDE SEQUENCE [LARGE SCALE GENOMIC DNA]</scope>
    <source>
        <strain evidence="2 3">NST_G2</strain>
    </source>
</reference>
<dbReference type="PANTHER" id="PTHR47027:SF20">
    <property type="entry name" value="REVERSE TRANSCRIPTASE-LIKE PROTEIN WITH RNA-DIRECTED DNA POLYMERASE DOMAIN"/>
    <property type="match status" value="1"/>
</dbReference>
<dbReference type="Proteomes" id="UP000275846">
    <property type="component" value="Unassembled WGS sequence"/>
</dbReference>
<dbReference type="AlphaFoldDB" id="A0A183T138"/>
<name>A0A183T138_SCHSO</name>
<gene>
    <name evidence="2" type="ORF">SSLN_LOCUS10186</name>
</gene>
<sequence>MLLWPLLTSTQLSSVAPHSWVLPSGHTPGNRYERRAKPGEGLRCCVFLHTCSLHSSLLSSLSILSQPSIPSYLSLPSSAHGRKKDAYRDERPGIHRTYRMDGQLLNQRWMHSHSRVSAATIHELLFADDCTLTETTEEGMQRSMDLFAATCDNMGLRINTEKTVVMHQPPPNRQFDQ</sequence>
<accession>A0A183T138</accession>
<proteinExistence type="predicted"/>
<dbReference type="WBParaSite" id="SSLN_0001058401-mRNA-1">
    <property type="protein sequence ID" value="SSLN_0001058401-mRNA-1"/>
    <property type="gene ID" value="SSLN_0001058401"/>
</dbReference>
<dbReference type="PANTHER" id="PTHR47027">
    <property type="entry name" value="REVERSE TRANSCRIPTASE DOMAIN-CONTAINING PROTEIN"/>
    <property type="match status" value="1"/>
</dbReference>
<keyword evidence="1" id="KW-0732">Signal</keyword>
<protein>
    <submittedName>
        <fullName evidence="4">Reverse transcriptase domain-containing protein</fullName>
    </submittedName>
</protein>
<keyword evidence="3" id="KW-1185">Reference proteome</keyword>
<reference evidence="4" key="1">
    <citation type="submission" date="2016-06" db="UniProtKB">
        <authorList>
            <consortium name="WormBaseParasite"/>
        </authorList>
    </citation>
    <scope>IDENTIFICATION</scope>
</reference>
<evidence type="ECO:0000313" key="3">
    <source>
        <dbReference type="Proteomes" id="UP000275846"/>
    </source>
</evidence>
<evidence type="ECO:0000313" key="2">
    <source>
        <dbReference type="EMBL" id="VDL96571.1"/>
    </source>
</evidence>
<evidence type="ECO:0000256" key="1">
    <source>
        <dbReference type="SAM" id="SignalP"/>
    </source>
</evidence>
<feature type="chain" id="PRO_5043141373" evidence="1">
    <location>
        <begin position="18"/>
        <end position="177"/>
    </location>
</feature>